<reference evidence="1" key="1">
    <citation type="submission" date="2019-02" db="EMBL/GenBank/DDBJ databases">
        <authorList>
            <person name="Pothier F.J."/>
        </authorList>
    </citation>
    <scope>NUCLEOTIDE SEQUENCE</scope>
    <source>
        <strain evidence="1">CI-1B</strain>
    </source>
</reference>
<dbReference type="Proteomes" id="UP000328092">
    <property type="component" value="Unassembled WGS sequence"/>
</dbReference>
<sequence>MPQREETIARCKCGREIANLRSYVDTQTATRFLTARCEQCGEIVVVLADQDQRAVSR</sequence>
<protein>
    <submittedName>
        <fullName evidence="1">Uncharacterized protein</fullName>
    </submittedName>
</protein>
<dbReference type="RefSeq" id="WP_172628254.1">
    <property type="nucleotide sequence ID" value="NZ_CAADFC020000027.1"/>
</dbReference>
<gene>
    <name evidence="1" type="ORF">CI1B_61600</name>
</gene>
<dbReference type="AlphaFoldDB" id="A0A508TP59"/>
<accession>A0A508TP59</accession>
<name>A0A508TP59_9BRAD</name>
<proteinExistence type="predicted"/>
<evidence type="ECO:0000313" key="1">
    <source>
        <dbReference type="EMBL" id="VIO76016.1"/>
    </source>
</evidence>
<keyword evidence="2" id="KW-1185">Reference proteome</keyword>
<dbReference type="EMBL" id="CAADFC020000027">
    <property type="protein sequence ID" value="VIO76016.1"/>
    <property type="molecule type" value="Genomic_DNA"/>
</dbReference>
<comment type="caution">
    <text evidence="1">The sequence shown here is derived from an EMBL/GenBank/DDBJ whole genome shotgun (WGS) entry which is preliminary data.</text>
</comment>
<organism evidence="1 2">
    <name type="scientific">Bradyrhizobium ivorense</name>
    <dbReference type="NCBI Taxonomy" id="2511166"/>
    <lineage>
        <taxon>Bacteria</taxon>
        <taxon>Pseudomonadati</taxon>
        <taxon>Pseudomonadota</taxon>
        <taxon>Alphaproteobacteria</taxon>
        <taxon>Hyphomicrobiales</taxon>
        <taxon>Nitrobacteraceae</taxon>
        <taxon>Bradyrhizobium</taxon>
    </lineage>
</organism>
<evidence type="ECO:0000313" key="2">
    <source>
        <dbReference type="Proteomes" id="UP000328092"/>
    </source>
</evidence>